<accession>A0AAD7EEL4</accession>
<dbReference type="Proteomes" id="UP001218218">
    <property type="component" value="Unassembled WGS sequence"/>
</dbReference>
<dbReference type="AlphaFoldDB" id="A0AAD7EEL4"/>
<keyword evidence="2" id="KW-1133">Transmembrane helix</keyword>
<feature type="transmembrane region" description="Helical" evidence="2">
    <location>
        <begin position="313"/>
        <end position="333"/>
    </location>
</feature>
<organism evidence="3 4">
    <name type="scientific">Mycena albidolilacea</name>
    <dbReference type="NCBI Taxonomy" id="1033008"/>
    <lineage>
        <taxon>Eukaryota</taxon>
        <taxon>Fungi</taxon>
        <taxon>Dikarya</taxon>
        <taxon>Basidiomycota</taxon>
        <taxon>Agaricomycotina</taxon>
        <taxon>Agaricomycetes</taxon>
        <taxon>Agaricomycetidae</taxon>
        <taxon>Agaricales</taxon>
        <taxon>Marasmiineae</taxon>
        <taxon>Mycenaceae</taxon>
        <taxon>Mycena</taxon>
    </lineage>
</organism>
<proteinExistence type="predicted"/>
<evidence type="ECO:0000313" key="3">
    <source>
        <dbReference type="EMBL" id="KAJ7318320.1"/>
    </source>
</evidence>
<name>A0AAD7EEL4_9AGAR</name>
<evidence type="ECO:0000256" key="1">
    <source>
        <dbReference type="SAM" id="MobiDB-lite"/>
    </source>
</evidence>
<keyword evidence="2" id="KW-0472">Membrane</keyword>
<reference evidence="3" key="1">
    <citation type="submission" date="2023-03" db="EMBL/GenBank/DDBJ databases">
        <title>Massive genome expansion in bonnet fungi (Mycena s.s.) driven by repeated elements and novel gene families across ecological guilds.</title>
        <authorList>
            <consortium name="Lawrence Berkeley National Laboratory"/>
            <person name="Harder C.B."/>
            <person name="Miyauchi S."/>
            <person name="Viragh M."/>
            <person name="Kuo A."/>
            <person name="Thoen E."/>
            <person name="Andreopoulos B."/>
            <person name="Lu D."/>
            <person name="Skrede I."/>
            <person name="Drula E."/>
            <person name="Henrissat B."/>
            <person name="Morin E."/>
            <person name="Kohler A."/>
            <person name="Barry K."/>
            <person name="LaButti K."/>
            <person name="Morin E."/>
            <person name="Salamov A."/>
            <person name="Lipzen A."/>
            <person name="Mereny Z."/>
            <person name="Hegedus B."/>
            <person name="Baldrian P."/>
            <person name="Stursova M."/>
            <person name="Weitz H."/>
            <person name="Taylor A."/>
            <person name="Grigoriev I.V."/>
            <person name="Nagy L.G."/>
            <person name="Martin F."/>
            <person name="Kauserud H."/>
        </authorList>
    </citation>
    <scope>NUCLEOTIDE SEQUENCE</scope>
    <source>
        <strain evidence="3">CBHHK002</strain>
    </source>
</reference>
<feature type="region of interest" description="Disordered" evidence="1">
    <location>
        <begin position="40"/>
        <end position="62"/>
    </location>
</feature>
<protein>
    <submittedName>
        <fullName evidence="3">Uncharacterized protein</fullName>
    </submittedName>
</protein>
<evidence type="ECO:0000256" key="2">
    <source>
        <dbReference type="SAM" id="Phobius"/>
    </source>
</evidence>
<gene>
    <name evidence="3" type="ORF">DFH08DRAFT_942608</name>
</gene>
<keyword evidence="2" id="KW-0812">Transmembrane</keyword>
<dbReference type="EMBL" id="JARIHO010000058">
    <property type="protein sequence ID" value="KAJ7318320.1"/>
    <property type="molecule type" value="Genomic_DNA"/>
</dbReference>
<comment type="caution">
    <text evidence="3">The sequence shown here is derived from an EMBL/GenBank/DDBJ whole genome shotgun (WGS) entry which is preliminary data.</text>
</comment>
<sequence length="590" mass="66082">MRAFIAGTELGAKVGSMAGKGNLNGLEVWEIDRRNWVPSERRRKQGTKRVSSDRSRPEWVGSAQTARSCSQFGAAMGNCGPVPSQMESVSFSFNTEMEGKRMEMNLHGEVAQDFHHLVKERIIEQYRLRSRSEEAQGSVDEREGWSMDGVKTECEQMKTKGVWTYGEIAQPRSHFVKERHSMNIQSTDNIPMLVQPRQERGDQTLGFGRDTTGSIVYRHSFSSLPNATESVQYKLAGSHAIRSALTRPDIPEVTHRTQAVNPTTVKHWFDAVKQRVVDAGVPPDHQFAIDETGFWIDHGPKTQVISGGQSRRFWAILASILTTILTLILEFFFPSTSSRIVSRIVVRIAHLNSTLTATIGRRGAHNTQKRGGGSRESITFIVTIHGDGGQLIPTIIFKGVKLLKHWGRVNPLAAKSLVGGVRSLCVMGFEFSSCPFRRLCELMPKVEVLELVWASICLFNLVATGEELWPNIGLIVPRLEVVTKWEPKWYQYVRLGLTEIFCISHTICFAALAMAQIPVPGMDWDMVVLLKNNIPNANPGTVNIAYVCFNKSYSGVHWAFVDLTFRCKRWSGLTRSLAGYPLCLLREYGA</sequence>
<evidence type="ECO:0000313" key="4">
    <source>
        <dbReference type="Proteomes" id="UP001218218"/>
    </source>
</evidence>
<keyword evidence="4" id="KW-1185">Reference proteome</keyword>